<dbReference type="GO" id="GO:0016787">
    <property type="term" value="F:hydrolase activity"/>
    <property type="evidence" value="ECO:0007669"/>
    <property type="project" value="UniProtKB-KW"/>
</dbReference>
<evidence type="ECO:0000259" key="1">
    <source>
        <dbReference type="Pfam" id="PF07858"/>
    </source>
</evidence>
<evidence type="ECO:0000313" key="3">
    <source>
        <dbReference type="Proteomes" id="UP000500953"/>
    </source>
</evidence>
<dbReference type="Proteomes" id="UP000500953">
    <property type="component" value="Chromosome"/>
</dbReference>
<evidence type="ECO:0000313" key="2">
    <source>
        <dbReference type="EMBL" id="QIS22314.1"/>
    </source>
</evidence>
<organism evidence="2 3">
    <name type="scientific">Nocardia terpenica</name>
    <dbReference type="NCBI Taxonomy" id="455432"/>
    <lineage>
        <taxon>Bacteria</taxon>
        <taxon>Bacillati</taxon>
        <taxon>Actinomycetota</taxon>
        <taxon>Actinomycetes</taxon>
        <taxon>Mycobacteriales</taxon>
        <taxon>Nocardiaceae</taxon>
        <taxon>Nocardia</taxon>
    </lineage>
</organism>
<keyword evidence="2" id="KW-0378">Hydrolase</keyword>
<name>A0A6G9ZA27_9NOCA</name>
<dbReference type="AlphaFoldDB" id="A0A6G9ZA27"/>
<dbReference type="SUPFAM" id="SSF54427">
    <property type="entry name" value="NTF2-like"/>
    <property type="match status" value="1"/>
</dbReference>
<protein>
    <submittedName>
        <fullName evidence="2">Limonene-1,2-epoxide hydrolase</fullName>
    </submittedName>
</protein>
<dbReference type="Gene3D" id="3.10.450.50">
    <property type="match status" value="1"/>
</dbReference>
<dbReference type="InterPro" id="IPR032710">
    <property type="entry name" value="NTF2-like_dom_sf"/>
</dbReference>
<dbReference type="RefSeq" id="WP_167489748.1">
    <property type="nucleotide sequence ID" value="NZ_CP046173.1"/>
</dbReference>
<gene>
    <name evidence="2" type="ORF">F6W96_32200</name>
</gene>
<reference evidence="2 3" key="1">
    <citation type="journal article" date="2019" name="ACS Chem. Biol.">
        <title>Identification and Mobilization of a Cryptic Antibiotic Biosynthesis Gene Locus from a Human-Pathogenic Nocardia Isolate.</title>
        <authorList>
            <person name="Herisse M."/>
            <person name="Ishida K."/>
            <person name="Porter J.L."/>
            <person name="Howden B."/>
            <person name="Hertweck C."/>
            <person name="Stinear T.P."/>
            <person name="Pidot S.J."/>
        </authorList>
    </citation>
    <scope>NUCLEOTIDE SEQUENCE [LARGE SCALE GENOMIC DNA]</scope>
    <source>
        <strain evidence="2 3">AUSMDU00012715</strain>
    </source>
</reference>
<accession>A0A6G9ZA27</accession>
<sequence length="148" mass="16595">MTASTPEDVVRLFLESMALGDADTAVALIHPDIEYVNVSLPTLRSAGTTKVVRLLDNPRLGFGVNLINTATTNNVVLTERIDELRAGRFRTQFWVCGRFEVQDNRITVWRDYFDWFDITKATFRGLLALAIPSLQTPLPAPVNIFGKK</sequence>
<feature type="domain" description="Limonene-1,2-epoxide hydrolase" evidence="1">
    <location>
        <begin position="8"/>
        <end position="124"/>
    </location>
</feature>
<dbReference type="EMBL" id="CP046173">
    <property type="protein sequence ID" value="QIS22314.1"/>
    <property type="molecule type" value="Genomic_DNA"/>
</dbReference>
<dbReference type="Pfam" id="PF07858">
    <property type="entry name" value="LEH"/>
    <property type="match status" value="1"/>
</dbReference>
<proteinExistence type="predicted"/>
<dbReference type="InterPro" id="IPR013100">
    <property type="entry name" value="LEH"/>
</dbReference>